<feature type="domain" description="ATPase BadF/BadG/BcrA/BcrD type" evidence="5">
    <location>
        <begin position="4"/>
        <end position="250"/>
    </location>
</feature>
<dbReference type="OrthoDB" id="9778513at2"/>
<dbReference type="NCBIfam" id="TIGR00241">
    <property type="entry name" value="CoA_E_activ"/>
    <property type="match status" value="1"/>
</dbReference>
<evidence type="ECO:0000256" key="3">
    <source>
        <dbReference type="ARBA" id="ARBA00023004"/>
    </source>
</evidence>
<evidence type="ECO:0000313" key="7">
    <source>
        <dbReference type="Proteomes" id="UP000467132"/>
    </source>
</evidence>
<keyword evidence="3" id="KW-0408">Iron</keyword>
<keyword evidence="4" id="KW-0411">Iron-sulfur</keyword>
<dbReference type="Gene3D" id="3.30.420.40">
    <property type="match status" value="2"/>
</dbReference>
<dbReference type="InterPro" id="IPR051805">
    <property type="entry name" value="Dehydratase_Activator_Redct"/>
</dbReference>
<dbReference type="Proteomes" id="UP000467132">
    <property type="component" value="Unassembled WGS sequence"/>
</dbReference>
<dbReference type="InterPro" id="IPR008275">
    <property type="entry name" value="CoA_E_activase_dom"/>
</dbReference>
<sequence length="258" mass="27916">MYSIGIDTGSVATKAVLYNGNIIDMLIVPTGWSPKSSSKNAFEILIDRNNLCENDISKIIGTGYGRISMDFADKTITEISCHAKGAYSLNSNIRTILDIGGQDSKVINLDSKGNVVNFIMNDKCAAGTGKFLEVTLNNLGIDVNDIDDFCRNEKPVNISSMCTVFAESEIISLLAQGKPKEQIATGILYSIADKACSLLNRVNINEQIAFTGGVAKSKELKNILETKLRQSIFSTEDTQIIGALGAAVIGWNLYKKDS</sequence>
<dbReference type="InterPro" id="IPR002731">
    <property type="entry name" value="ATPase_BadF"/>
</dbReference>
<protein>
    <submittedName>
        <fullName evidence="6">2-hydroxyglutaryl-CoA dehydratase</fullName>
    </submittedName>
</protein>
<evidence type="ECO:0000256" key="1">
    <source>
        <dbReference type="ARBA" id="ARBA00001966"/>
    </source>
</evidence>
<accession>A0A845QUM3</accession>
<comment type="caution">
    <text evidence="6">The sequence shown here is derived from an EMBL/GenBank/DDBJ whole genome shotgun (WGS) entry which is preliminary data.</text>
</comment>
<gene>
    <name evidence="6" type="ORF">D3Z33_01370</name>
</gene>
<dbReference type="CDD" id="cd24036">
    <property type="entry name" value="ASKHA_NBD_BcrAD_BadFG_HgdC_HadI"/>
    <property type="match status" value="1"/>
</dbReference>
<evidence type="ECO:0000259" key="5">
    <source>
        <dbReference type="Pfam" id="PF01869"/>
    </source>
</evidence>
<dbReference type="PANTHER" id="PTHR32329">
    <property type="entry name" value="BIFUNCTIONAL PROTEIN [INCLUDES 2-HYDROXYACYL-COA DEHYDRATASE (N-TER) AND ITS ACTIVATOR DOMAIN (C_TERM)-RELATED"/>
    <property type="match status" value="1"/>
</dbReference>
<reference evidence="6 7" key="1">
    <citation type="submission" date="2018-08" db="EMBL/GenBank/DDBJ databases">
        <title>Murine metabolic-syndrome-specific gut microbial biobank.</title>
        <authorList>
            <person name="Liu C."/>
        </authorList>
    </citation>
    <scope>NUCLEOTIDE SEQUENCE [LARGE SCALE GENOMIC DNA]</scope>
    <source>
        <strain evidence="6 7">583</strain>
    </source>
</reference>
<evidence type="ECO:0000256" key="4">
    <source>
        <dbReference type="ARBA" id="ARBA00023014"/>
    </source>
</evidence>
<dbReference type="EMBL" id="QXXA01000003">
    <property type="protein sequence ID" value="NBI05499.1"/>
    <property type="molecule type" value="Genomic_DNA"/>
</dbReference>
<keyword evidence="2" id="KW-0479">Metal-binding</keyword>
<proteinExistence type="predicted"/>
<dbReference type="Pfam" id="PF01869">
    <property type="entry name" value="BcrAD_BadFG"/>
    <property type="match status" value="1"/>
</dbReference>
<organism evidence="6 7">
    <name type="scientific">Senegalia massiliensis</name>
    <dbReference type="NCBI Taxonomy" id="1720316"/>
    <lineage>
        <taxon>Bacteria</taxon>
        <taxon>Bacillati</taxon>
        <taxon>Bacillota</taxon>
        <taxon>Clostridia</taxon>
        <taxon>Eubacteriales</taxon>
        <taxon>Clostridiaceae</taxon>
        <taxon>Senegalia</taxon>
    </lineage>
</organism>
<dbReference type="PANTHER" id="PTHR32329:SF2">
    <property type="entry name" value="BIFUNCTIONAL PROTEIN [INCLUDES 2-HYDROXYACYL-COA DEHYDRATASE (N-TER) AND ITS ACTIVATOR DOMAIN (C_TERM)"/>
    <property type="match status" value="1"/>
</dbReference>
<dbReference type="GO" id="GO:0046872">
    <property type="term" value="F:metal ion binding"/>
    <property type="evidence" value="ECO:0007669"/>
    <property type="project" value="UniProtKB-KW"/>
</dbReference>
<dbReference type="SUPFAM" id="SSF53067">
    <property type="entry name" value="Actin-like ATPase domain"/>
    <property type="match status" value="1"/>
</dbReference>
<dbReference type="GO" id="GO:0051536">
    <property type="term" value="F:iron-sulfur cluster binding"/>
    <property type="evidence" value="ECO:0007669"/>
    <property type="project" value="UniProtKB-KW"/>
</dbReference>
<keyword evidence="7" id="KW-1185">Reference proteome</keyword>
<dbReference type="AlphaFoldDB" id="A0A845QUM3"/>
<dbReference type="RefSeq" id="WP_160196015.1">
    <property type="nucleotide sequence ID" value="NZ_QXXA01000003.1"/>
</dbReference>
<comment type="cofactor">
    <cofactor evidence="1">
        <name>[4Fe-4S] cluster</name>
        <dbReference type="ChEBI" id="CHEBI:49883"/>
    </cofactor>
</comment>
<evidence type="ECO:0000256" key="2">
    <source>
        <dbReference type="ARBA" id="ARBA00022723"/>
    </source>
</evidence>
<name>A0A845QUM3_9CLOT</name>
<evidence type="ECO:0000313" key="6">
    <source>
        <dbReference type="EMBL" id="NBI05499.1"/>
    </source>
</evidence>
<dbReference type="InterPro" id="IPR043129">
    <property type="entry name" value="ATPase_NBD"/>
</dbReference>